<evidence type="ECO:0000313" key="2">
    <source>
        <dbReference type="Proteomes" id="UP001209878"/>
    </source>
</evidence>
<organism evidence="1 2">
    <name type="scientific">Ridgeia piscesae</name>
    <name type="common">Tubeworm</name>
    <dbReference type="NCBI Taxonomy" id="27915"/>
    <lineage>
        <taxon>Eukaryota</taxon>
        <taxon>Metazoa</taxon>
        <taxon>Spiralia</taxon>
        <taxon>Lophotrochozoa</taxon>
        <taxon>Annelida</taxon>
        <taxon>Polychaeta</taxon>
        <taxon>Sedentaria</taxon>
        <taxon>Canalipalpata</taxon>
        <taxon>Sabellida</taxon>
        <taxon>Siboglinidae</taxon>
        <taxon>Ridgeia</taxon>
    </lineage>
</organism>
<name>A0AAD9NYJ6_RIDPI</name>
<reference evidence="1" key="1">
    <citation type="journal article" date="2023" name="Mol. Biol. Evol.">
        <title>Third-Generation Sequencing Reveals the Adaptive Role of the Epigenome in Three Deep-Sea Polychaetes.</title>
        <authorList>
            <person name="Perez M."/>
            <person name="Aroh O."/>
            <person name="Sun Y."/>
            <person name="Lan Y."/>
            <person name="Juniper S.K."/>
            <person name="Young C.R."/>
            <person name="Angers B."/>
            <person name="Qian P.Y."/>
        </authorList>
    </citation>
    <scope>NUCLEOTIDE SEQUENCE</scope>
    <source>
        <strain evidence="1">R07B-5</strain>
    </source>
</reference>
<dbReference type="AlphaFoldDB" id="A0AAD9NYJ6"/>
<comment type="caution">
    <text evidence="1">The sequence shown here is derived from an EMBL/GenBank/DDBJ whole genome shotgun (WGS) entry which is preliminary data.</text>
</comment>
<gene>
    <name evidence="1" type="ORF">NP493_250g01042</name>
</gene>
<dbReference type="EMBL" id="JAODUO010000250">
    <property type="protein sequence ID" value="KAK2184843.1"/>
    <property type="molecule type" value="Genomic_DNA"/>
</dbReference>
<proteinExistence type="predicted"/>
<dbReference type="Proteomes" id="UP001209878">
    <property type="component" value="Unassembled WGS sequence"/>
</dbReference>
<sequence length="103" mass="11826">MAMSLCGDCVAYSLLKIYTFRIDKYILLAVGNCGSCCRNTRWRCGCVFAARVWLCVKCKRCTKNSDAYGVEIVLACVCRMRHLTGTKFVLSVFVRFIRIVHYY</sequence>
<protein>
    <submittedName>
        <fullName evidence="1">Uncharacterized protein</fullName>
    </submittedName>
</protein>
<accession>A0AAD9NYJ6</accession>
<keyword evidence="2" id="KW-1185">Reference proteome</keyword>
<evidence type="ECO:0000313" key="1">
    <source>
        <dbReference type="EMBL" id="KAK2184843.1"/>
    </source>
</evidence>